<sequence>MPGEPAPQSFDLTRRPWLPVQYKSGAEGELSLQDVFARAGELRRLVGDIPTQEFALLRLLLAILHDAIDGPCDLDDWQELWENGLPADVITGYLDGSDRFDLLHPTRPFFQTAGLNTATGEVSSLDRIVADVPNGAPFFTMRARGTQRLGFAEAARWLVHAHAFDTSGIKTGAVGDPRVKGGKVYPQGVAWAGTLGGVLVEGKDLRETLLLNLVAFDTDNLRIDSENDRPAWRRPCPGPSQAAPLELSKRPAGMRDLYTWQSRRIRLAYDAQGVYGVILAYGDPLAAHNRHQHEPMTGWRRSAAQEKKLGLAQVYLPREHDPSRSAWRGLGALIAGRAQGADQRDEAAAIVRPRILDWVARLTVEGPLPADFPIRARLYGAIYGTQQSVIDEIVDDEIAIAVVLLHDRDRGLGQAAIDGVSDAENAVTVLGDLAADLARAAGAESEPPKTAARALGFATLDGSFRDWLAGLRSGDLPEERRKAWQQQALQLIKRLGTELVKSAGDAAWRGRLIETRKGHELWLTAARADLTFHARLRKALPMAVEDNPTRGRRDVESESQNVEAPS</sequence>
<evidence type="ECO:0000313" key="3">
    <source>
        <dbReference type="Proteomes" id="UP000331127"/>
    </source>
</evidence>
<evidence type="ECO:0000313" key="2">
    <source>
        <dbReference type="EMBL" id="GES13198.1"/>
    </source>
</evidence>
<protein>
    <submittedName>
        <fullName evidence="2">Type I-E CRISPR-associated protein Cse1/CasA</fullName>
    </submittedName>
</protein>
<dbReference type="AlphaFoldDB" id="A0A5M3X4X1"/>
<dbReference type="OrthoDB" id="3187690at2"/>
<feature type="compositionally biased region" description="Basic and acidic residues" evidence="1">
    <location>
        <begin position="547"/>
        <end position="556"/>
    </location>
</feature>
<dbReference type="InterPro" id="IPR013381">
    <property type="entry name" value="CRISPR-assoc_prot_Cse1"/>
</dbReference>
<feature type="region of interest" description="Disordered" evidence="1">
    <location>
        <begin position="543"/>
        <end position="566"/>
    </location>
</feature>
<gene>
    <name evidence="2" type="ORF">Amac_067950</name>
</gene>
<name>A0A5M3X4X1_9ACTN</name>
<reference evidence="2 3" key="1">
    <citation type="submission" date="2019-10" db="EMBL/GenBank/DDBJ databases">
        <title>Whole genome shotgun sequence of Acrocarpospora macrocephala NBRC 16266.</title>
        <authorList>
            <person name="Ichikawa N."/>
            <person name="Kimura A."/>
            <person name="Kitahashi Y."/>
            <person name="Komaki H."/>
            <person name="Oguchi A."/>
        </authorList>
    </citation>
    <scope>NUCLEOTIDE SEQUENCE [LARGE SCALE GENOMIC DNA]</scope>
    <source>
        <strain evidence="2 3">NBRC 16266</strain>
    </source>
</reference>
<comment type="caution">
    <text evidence="2">The sequence shown here is derived from an EMBL/GenBank/DDBJ whole genome shotgun (WGS) entry which is preliminary data.</text>
</comment>
<organism evidence="2 3">
    <name type="scientific">Acrocarpospora macrocephala</name>
    <dbReference type="NCBI Taxonomy" id="150177"/>
    <lineage>
        <taxon>Bacteria</taxon>
        <taxon>Bacillati</taxon>
        <taxon>Actinomycetota</taxon>
        <taxon>Actinomycetes</taxon>
        <taxon>Streptosporangiales</taxon>
        <taxon>Streptosporangiaceae</taxon>
        <taxon>Acrocarpospora</taxon>
    </lineage>
</organism>
<dbReference type="EMBL" id="BLAE01000043">
    <property type="protein sequence ID" value="GES13198.1"/>
    <property type="molecule type" value="Genomic_DNA"/>
</dbReference>
<dbReference type="NCBIfam" id="TIGR02547">
    <property type="entry name" value="casA_cse1"/>
    <property type="match status" value="1"/>
</dbReference>
<dbReference type="CDD" id="cd09729">
    <property type="entry name" value="Cse1_I-E"/>
    <property type="match status" value="1"/>
</dbReference>
<dbReference type="Proteomes" id="UP000331127">
    <property type="component" value="Unassembled WGS sequence"/>
</dbReference>
<dbReference type="Pfam" id="PF09481">
    <property type="entry name" value="CRISPR_Cse1"/>
    <property type="match status" value="1"/>
</dbReference>
<accession>A0A5M3X4X1</accession>
<dbReference type="Gene3D" id="1.10.132.100">
    <property type="match status" value="1"/>
</dbReference>
<keyword evidence="3" id="KW-1185">Reference proteome</keyword>
<evidence type="ECO:0000256" key="1">
    <source>
        <dbReference type="SAM" id="MobiDB-lite"/>
    </source>
</evidence>
<proteinExistence type="predicted"/>
<dbReference type="RefSeq" id="WP_155358459.1">
    <property type="nucleotide sequence ID" value="NZ_BAAAHL010000008.1"/>
</dbReference>